<dbReference type="Proteomes" id="UP000683246">
    <property type="component" value="Chromosome"/>
</dbReference>
<evidence type="ECO:0000313" key="14">
    <source>
        <dbReference type="Proteomes" id="UP000683246"/>
    </source>
</evidence>
<dbReference type="InterPro" id="IPR009057">
    <property type="entry name" value="Homeodomain-like_sf"/>
</dbReference>
<feature type="modified residue" description="4-aspartylphosphate" evidence="10">
    <location>
        <position position="55"/>
    </location>
</feature>
<proteinExistence type="predicted"/>
<dbReference type="CDD" id="cd17536">
    <property type="entry name" value="REC_YesN-like"/>
    <property type="match status" value="1"/>
</dbReference>
<accession>A0A8J8SHQ1</accession>
<evidence type="ECO:0000256" key="3">
    <source>
        <dbReference type="ARBA" id="ARBA00022490"/>
    </source>
</evidence>
<dbReference type="PANTHER" id="PTHR42713:SF3">
    <property type="entry name" value="TRANSCRIPTIONAL REGULATORY PROTEIN HPTR"/>
    <property type="match status" value="1"/>
</dbReference>
<dbReference type="PRINTS" id="PR00032">
    <property type="entry name" value="HTHARAC"/>
</dbReference>
<comment type="function">
    <text evidence="9">May play the central regulatory role in sporulation. It may be an element of the effector pathway responsible for the activation of sporulation genes in response to nutritional stress. Spo0A may act in concert with spo0H (a sigma factor) to control the expression of some genes that are critical to the sporulation process.</text>
</comment>
<keyword evidence="6" id="KW-0805">Transcription regulation</keyword>
<evidence type="ECO:0000256" key="1">
    <source>
        <dbReference type="ARBA" id="ARBA00004496"/>
    </source>
</evidence>
<dbReference type="Gene3D" id="3.40.50.2300">
    <property type="match status" value="1"/>
</dbReference>
<dbReference type="PROSITE" id="PS50110">
    <property type="entry name" value="RESPONSE_REGULATORY"/>
    <property type="match status" value="1"/>
</dbReference>
<feature type="domain" description="HTH araC/xylS-type" evidence="11">
    <location>
        <begin position="421"/>
        <end position="519"/>
    </location>
</feature>
<dbReference type="SUPFAM" id="SSF52172">
    <property type="entry name" value="CheY-like"/>
    <property type="match status" value="1"/>
</dbReference>
<evidence type="ECO:0000256" key="10">
    <source>
        <dbReference type="PROSITE-ProRule" id="PRU00169"/>
    </source>
</evidence>
<evidence type="ECO:0000313" key="13">
    <source>
        <dbReference type="EMBL" id="QUI23667.1"/>
    </source>
</evidence>
<dbReference type="SMART" id="SM00448">
    <property type="entry name" value="REC"/>
    <property type="match status" value="1"/>
</dbReference>
<dbReference type="SUPFAM" id="SSF46689">
    <property type="entry name" value="Homeodomain-like"/>
    <property type="match status" value="2"/>
</dbReference>
<dbReference type="PROSITE" id="PS01124">
    <property type="entry name" value="HTH_ARAC_FAMILY_2"/>
    <property type="match status" value="1"/>
</dbReference>
<dbReference type="KEGG" id="vpy:HZI73_15825"/>
<reference evidence="13" key="1">
    <citation type="submission" date="2020-07" db="EMBL/GenBank/DDBJ databases">
        <title>Vallitalea pronyensis genome.</title>
        <authorList>
            <person name="Postec A."/>
        </authorList>
    </citation>
    <scope>NUCLEOTIDE SEQUENCE</scope>
    <source>
        <strain evidence="13">FatNI3</strain>
    </source>
</reference>
<keyword evidence="7" id="KW-0238">DNA-binding</keyword>
<dbReference type="GO" id="GO:0005737">
    <property type="term" value="C:cytoplasm"/>
    <property type="evidence" value="ECO:0007669"/>
    <property type="project" value="UniProtKB-SubCell"/>
</dbReference>
<evidence type="ECO:0000256" key="4">
    <source>
        <dbReference type="ARBA" id="ARBA00022553"/>
    </source>
</evidence>
<sequence length="521" mass="60026">MYNVLLVDDEPFIVDGLEILIDWAKLNLVVVGKAYNGEDALAFMKHTHVDILISDIKMPKMQGLELISQAKELNPTCKCLILSGYNDFEYVKQGIKLGIENYLTKPVNTEELTATLKDTVSKLDSSTSKVIFSPDNSEWHILRGNILSRWVNDAITSEELLNRSELLDIITDSSCYSVAIINIKLDDTIHTQVSQIYNICYNYIKSDTDIMSFEDMDGNFVLIFTQEASPERNPYIMNLLTEIYNNIQSLNVKAHITLGPDVLSYKELSMSYQKAKKLFEYFLIYPNEKVLHTAMIDEQNLNVDNLITIDHNLIASSLASRNKERLFNYIDELFEEVVTISGITPDHLKMVVVEILLNLYKSMSSQSILFQSDIINRHSKSLAEIHKINDLNTLNETLKDLFMYIIDKLNEKETHTSPVVYQILKYTHNNYNEELSLKTLSYQFNINTTYLGQLFKKETGVSFPNYLNNYRVEKAKEFLLETNLKTAQIAKKVGYVDPNYFYRIFKKYAGMSPTDYKTIKV</sequence>
<dbReference type="InterPro" id="IPR001789">
    <property type="entry name" value="Sig_transdc_resp-reg_receiver"/>
</dbReference>
<evidence type="ECO:0000256" key="5">
    <source>
        <dbReference type="ARBA" id="ARBA00023012"/>
    </source>
</evidence>
<evidence type="ECO:0000256" key="7">
    <source>
        <dbReference type="ARBA" id="ARBA00023125"/>
    </source>
</evidence>
<dbReference type="GO" id="GO:0043565">
    <property type="term" value="F:sequence-specific DNA binding"/>
    <property type="evidence" value="ECO:0007669"/>
    <property type="project" value="InterPro"/>
</dbReference>
<dbReference type="GO" id="GO:0003700">
    <property type="term" value="F:DNA-binding transcription factor activity"/>
    <property type="evidence" value="ECO:0007669"/>
    <property type="project" value="InterPro"/>
</dbReference>
<dbReference type="PANTHER" id="PTHR42713">
    <property type="entry name" value="HISTIDINE KINASE-RELATED"/>
    <property type="match status" value="1"/>
</dbReference>
<name>A0A8J8SHQ1_9FIRM</name>
<dbReference type="GO" id="GO:0000160">
    <property type="term" value="P:phosphorelay signal transduction system"/>
    <property type="evidence" value="ECO:0007669"/>
    <property type="project" value="UniProtKB-KW"/>
</dbReference>
<evidence type="ECO:0000256" key="9">
    <source>
        <dbReference type="ARBA" id="ARBA00024867"/>
    </source>
</evidence>
<dbReference type="Pfam" id="PF00072">
    <property type="entry name" value="Response_reg"/>
    <property type="match status" value="1"/>
</dbReference>
<organism evidence="13 14">
    <name type="scientific">Vallitalea pronyensis</name>
    <dbReference type="NCBI Taxonomy" id="1348613"/>
    <lineage>
        <taxon>Bacteria</taxon>
        <taxon>Bacillati</taxon>
        <taxon>Bacillota</taxon>
        <taxon>Clostridia</taxon>
        <taxon>Lachnospirales</taxon>
        <taxon>Vallitaleaceae</taxon>
        <taxon>Vallitalea</taxon>
    </lineage>
</organism>
<evidence type="ECO:0000256" key="8">
    <source>
        <dbReference type="ARBA" id="ARBA00023163"/>
    </source>
</evidence>
<dbReference type="InterPro" id="IPR051552">
    <property type="entry name" value="HptR"/>
</dbReference>
<dbReference type="EMBL" id="CP058649">
    <property type="protein sequence ID" value="QUI23667.1"/>
    <property type="molecule type" value="Genomic_DNA"/>
</dbReference>
<keyword evidence="4 10" id="KW-0597">Phosphoprotein</keyword>
<feature type="domain" description="Response regulatory" evidence="12">
    <location>
        <begin position="3"/>
        <end position="120"/>
    </location>
</feature>
<keyword evidence="3" id="KW-0963">Cytoplasm</keyword>
<dbReference type="Gene3D" id="1.10.10.60">
    <property type="entry name" value="Homeodomain-like"/>
    <property type="match status" value="2"/>
</dbReference>
<dbReference type="InterPro" id="IPR011006">
    <property type="entry name" value="CheY-like_superfamily"/>
</dbReference>
<dbReference type="InterPro" id="IPR020449">
    <property type="entry name" value="Tscrpt_reg_AraC-type_HTH"/>
</dbReference>
<evidence type="ECO:0000259" key="12">
    <source>
        <dbReference type="PROSITE" id="PS50110"/>
    </source>
</evidence>
<dbReference type="InterPro" id="IPR018060">
    <property type="entry name" value="HTH_AraC"/>
</dbReference>
<evidence type="ECO:0000256" key="2">
    <source>
        <dbReference type="ARBA" id="ARBA00018672"/>
    </source>
</evidence>
<keyword evidence="14" id="KW-1185">Reference proteome</keyword>
<dbReference type="SMART" id="SM00342">
    <property type="entry name" value="HTH_ARAC"/>
    <property type="match status" value="1"/>
</dbReference>
<evidence type="ECO:0000259" key="11">
    <source>
        <dbReference type="PROSITE" id="PS01124"/>
    </source>
</evidence>
<dbReference type="Pfam" id="PF12833">
    <property type="entry name" value="HTH_18"/>
    <property type="match status" value="1"/>
</dbReference>
<keyword evidence="8" id="KW-0804">Transcription</keyword>
<comment type="subcellular location">
    <subcellularLocation>
        <location evidence="1">Cytoplasm</location>
    </subcellularLocation>
</comment>
<dbReference type="RefSeq" id="WP_212694353.1">
    <property type="nucleotide sequence ID" value="NZ_CP058649.1"/>
</dbReference>
<keyword evidence="5" id="KW-0902">Two-component regulatory system</keyword>
<dbReference type="AlphaFoldDB" id="A0A8J8SHQ1"/>
<evidence type="ECO:0000256" key="6">
    <source>
        <dbReference type="ARBA" id="ARBA00023015"/>
    </source>
</evidence>
<gene>
    <name evidence="13" type="ORF">HZI73_15825</name>
</gene>
<protein>
    <recommendedName>
        <fullName evidence="2">Stage 0 sporulation protein A homolog</fullName>
    </recommendedName>
</protein>